<dbReference type="InterPro" id="IPR036770">
    <property type="entry name" value="Ankyrin_rpt-contain_sf"/>
</dbReference>
<dbReference type="Proteomes" id="UP000243579">
    <property type="component" value="Unassembled WGS sequence"/>
</dbReference>
<feature type="region of interest" description="Disordered" evidence="1">
    <location>
        <begin position="296"/>
        <end position="315"/>
    </location>
</feature>
<dbReference type="SUPFAM" id="SSF48403">
    <property type="entry name" value="Ankyrin repeat"/>
    <property type="match status" value="3"/>
</dbReference>
<evidence type="ECO:0000313" key="3">
    <source>
        <dbReference type="Proteomes" id="UP000243579"/>
    </source>
</evidence>
<dbReference type="InterPro" id="IPR002110">
    <property type="entry name" value="Ankyrin_rpt"/>
</dbReference>
<accession>A0A1V9YXH8</accession>
<dbReference type="Gene3D" id="1.25.40.20">
    <property type="entry name" value="Ankyrin repeat-containing domain"/>
    <property type="match status" value="3"/>
</dbReference>
<evidence type="ECO:0008006" key="4">
    <source>
        <dbReference type="Google" id="ProtNLM"/>
    </source>
</evidence>
<dbReference type="EMBL" id="JNBR01000651">
    <property type="protein sequence ID" value="OQR90240.1"/>
    <property type="molecule type" value="Genomic_DNA"/>
</dbReference>
<dbReference type="OrthoDB" id="74673at2759"/>
<proteinExistence type="predicted"/>
<sequence length="661" mass="72434">MYPNHQKACACMPARFTLCTYLRRYPTAFLHPHALFLSSDHDKDPALPLHLSIIDGNLAHVTQWVMCGPDLCTSQTLELAAAAAEADILRLLVHRFPERMTLKAMDLVAMAGDLATLRWLHDAGFGCTTAAMDGAAMNGHEDVVRFLHEARSEGCTVTAVNAAVARGHASIAEFLLTHRTEGIMPPGCSETSLYFQPPHCPAVTYCVEGRDYIRALDVVYERTSVTVQPPALHSIVQRCGLPALEHFLARGYLHVSKATLEAAVRRRDVAMVRFVLEHIEPGSFRIPLATSSVPDAEISGSSLNSSGSDGDGMDDERHQSHLMDLAAFYGDLDVIKLLYQRGCRSCHGARAVQWASYGGHVRVLDWLLGTQRDACFNTTVNFLYLAFPLAARQGHLNVVRWFCEVYGLRPSAAALASAACAGHADVVKYLLDGSGAVDLNVGASDVQAYKHPIHVNLPRPDMYPFSVCHRSEFVRGAAVMWAAANGHVAVLRLLQNVPTTSQAMDLAAKNGHLDAVRYLHENRAEGCSQLAFSHAMAEDCMEVVEYLFTHNCCRDPDPIDVPSMYLHAATNGRLELFALVRAAYPLDLAVDLPSLTREQMVENAACRGHLRLLSLLHEVHGFAHTQHAANVAARAGHDKVVAYLSTWGPPVPTTLQHPHHR</sequence>
<dbReference type="InterPro" id="IPR052050">
    <property type="entry name" value="SecEffector_AnkRepeat"/>
</dbReference>
<evidence type="ECO:0000256" key="1">
    <source>
        <dbReference type="SAM" id="MobiDB-lite"/>
    </source>
</evidence>
<name>A0A1V9YXH8_ACHHY</name>
<dbReference type="AlphaFoldDB" id="A0A1V9YXH8"/>
<keyword evidence="3" id="KW-1185">Reference proteome</keyword>
<protein>
    <recommendedName>
        <fullName evidence="4">Ankyrin repeat protein</fullName>
    </recommendedName>
</protein>
<gene>
    <name evidence="2" type="ORF">ACHHYP_05694</name>
</gene>
<organism evidence="2 3">
    <name type="scientific">Achlya hypogyna</name>
    <name type="common">Oomycete</name>
    <name type="synonym">Protoachlya hypogyna</name>
    <dbReference type="NCBI Taxonomy" id="1202772"/>
    <lineage>
        <taxon>Eukaryota</taxon>
        <taxon>Sar</taxon>
        <taxon>Stramenopiles</taxon>
        <taxon>Oomycota</taxon>
        <taxon>Saprolegniomycetes</taxon>
        <taxon>Saprolegniales</taxon>
        <taxon>Achlyaceae</taxon>
        <taxon>Achlya</taxon>
    </lineage>
</organism>
<reference evidence="2 3" key="1">
    <citation type="journal article" date="2014" name="Genome Biol. Evol.">
        <title>The secreted proteins of Achlya hypogyna and Thraustotheca clavata identify the ancestral oomycete secretome and reveal gene acquisitions by horizontal gene transfer.</title>
        <authorList>
            <person name="Misner I."/>
            <person name="Blouin N."/>
            <person name="Leonard G."/>
            <person name="Richards T.A."/>
            <person name="Lane C.E."/>
        </authorList>
    </citation>
    <scope>NUCLEOTIDE SEQUENCE [LARGE SCALE GENOMIC DNA]</scope>
    <source>
        <strain evidence="2 3">ATCC 48635</strain>
    </source>
</reference>
<dbReference type="PANTHER" id="PTHR46586">
    <property type="entry name" value="ANKYRIN REPEAT-CONTAINING PROTEIN"/>
    <property type="match status" value="1"/>
</dbReference>
<dbReference type="Pfam" id="PF13637">
    <property type="entry name" value="Ank_4"/>
    <property type="match status" value="1"/>
</dbReference>
<dbReference type="SMART" id="SM00248">
    <property type="entry name" value="ANK"/>
    <property type="match status" value="4"/>
</dbReference>
<dbReference type="PANTHER" id="PTHR46586:SF3">
    <property type="entry name" value="ANKYRIN REPEAT-CONTAINING PROTEIN"/>
    <property type="match status" value="1"/>
</dbReference>
<dbReference type="STRING" id="1202772.A0A1V9YXH8"/>
<feature type="compositionally biased region" description="Low complexity" evidence="1">
    <location>
        <begin position="299"/>
        <end position="308"/>
    </location>
</feature>
<evidence type="ECO:0000313" key="2">
    <source>
        <dbReference type="EMBL" id="OQR90240.1"/>
    </source>
</evidence>
<comment type="caution">
    <text evidence="2">The sequence shown here is derived from an EMBL/GenBank/DDBJ whole genome shotgun (WGS) entry which is preliminary data.</text>
</comment>